<evidence type="ECO:0000313" key="2">
    <source>
        <dbReference type="Proteomes" id="UP001419268"/>
    </source>
</evidence>
<protein>
    <submittedName>
        <fullName evidence="1">Uncharacterized protein</fullName>
    </submittedName>
</protein>
<name>A0AAP0KAH3_9MAGN</name>
<accession>A0AAP0KAH3</accession>
<gene>
    <name evidence="1" type="ORF">Scep_006751</name>
</gene>
<dbReference type="AlphaFoldDB" id="A0AAP0KAH3"/>
<organism evidence="1 2">
    <name type="scientific">Stephania cephalantha</name>
    <dbReference type="NCBI Taxonomy" id="152367"/>
    <lineage>
        <taxon>Eukaryota</taxon>
        <taxon>Viridiplantae</taxon>
        <taxon>Streptophyta</taxon>
        <taxon>Embryophyta</taxon>
        <taxon>Tracheophyta</taxon>
        <taxon>Spermatophyta</taxon>
        <taxon>Magnoliopsida</taxon>
        <taxon>Ranunculales</taxon>
        <taxon>Menispermaceae</taxon>
        <taxon>Menispermoideae</taxon>
        <taxon>Cissampelideae</taxon>
        <taxon>Stephania</taxon>
    </lineage>
</organism>
<proteinExistence type="predicted"/>
<reference evidence="1 2" key="1">
    <citation type="submission" date="2024-01" db="EMBL/GenBank/DDBJ databases">
        <title>Genome assemblies of Stephania.</title>
        <authorList>
            <person name="Yang L."/>
        </authorList>
    </citation>
    <scope>NUCLEOTIDE SEQUENCE [LARGE SCALE GENOMIC DNA]</scope>
    <source>
        <strain evidence="1">JXDWG</strain>
        <tissue evidence="1">Leaf</tissue>
    </source>
</reference>
<dbReference type="Proteomes" id="UP001419268">
    <property type="component" value="Unassembled WGS sequence"/>
</dbReference>
<keyword evidence="2" id="KW-1185">Reference proteome</keyword>
<evidence type="ECO:0000313" key="1">
    <source>
        <dbReference type="EMBL" id="KAK9147994.1"/>
    </source>
</evidence>
<sequence>MGMARRAAWRFKYAAWQNGQRMLASTNDSNGIAWRRRRRDAQLPAAAVTRRWCGRPTPTKNGGATVVWVRRGEQRGGTSLDQSILNEGCDSTTCDDAVASNEFLKAMKPRSKYIIQLLHFHCCSNLTFSFKIILRELHNGRA</sequence>
<comment type="caution">
    <text evidence="1">The sequence shown here is derived from an EMBL/GenBank/DDBJ whole genome shotgun (WGS) entry which is preliminary data.</text>
</comment>
<dbReference type="EMBL" id="JBBNAG010000003">
    <property type="protein sequence ID" value="KAK9147994.1"/>
    <property type="molecule type" value="Genomic_DNA"/>
</dbReference>